<proteinExistence type="predicted"/>
<dbReference type="SUPFAM" id="SSF53067">
    <property type="entry name" value="Actin-like ATPase domain"/>
    <property type="match status" value="1"/>
</dbReference>
<comment type="caution">
    <text evidence="2">The sequence shown here is derived from an EMBL/GenBank/DDBJ whole genome shotgun (WGS) entry which is preliminary data.</text>
</comment>
<dbReference type="InterPro" id="IPR007813">
    <property type="entry name" value="PilN"/>
</dbReference>
<dbReference type="InterPro" id="IPR043129">
    <property type="entry name" value="ATPase_NBD"/>
</dbReference>
<keyword evidence="3" id="KW-1185">Reference proteome</keyword>
<evidence type="ECO:0000313" key="3">
    <source>
        <dbReference type="Proteomes" id="UP001159257"/>
    </source>
</evidence>
<dbReference type="EMBL" id="FXWV01000027">
    <property type="protein sequence ID" value="SMR78510.1"/>
    <property type="molecule type" value="Genomic_DNA"/>
</dbReference>
<evidence type="ECO:0000256" key="1">
    <source>
        <dbReference type="SAM" id="Phobius"/>
    </source>
</evidence>
<keyword evidence="1" id="KW-0472">Membrane</keyword>
<gene>
    <name evidence="2" type="ORF">SAMN04487964_1279</name>
</gene>
<dbReference type="Proteomes" id="UP001159257">
    <property type="component" value="Unassembled WGS sequence"/>
</dbReference>
<evidence type="ECO:0000313" key="2">
    <source>
        <dbReference type="EMBL" id="SMR78510.1"/>
    </source>
</evidence>
<accession>A0ABY1S4K3</accession>
<keyword evidence="1" id="KW-0812">Transmembrane</keyword>
<name>A0ABY1S4K3_9GAMM</name>
<dbReference type="PANTHER" id="PTHR40278:SF1">
    <property type="entry name" value="DNA UTILIZATION PROTEIN HOFN"/>
    <property type="match status" value="1"/>
</dbReference>
<dbReference type="PANTHER" id="PTHR40278">
    <property type="entry name" value="DNA UTILIZATION PROTEIN HOFN"/>
    <property type="match status" value="1"/>
</dbReference>
<dbReference type="Pfam" id="PF05137">
    <property type="entry name" value="PilN"/>
    <property type="match status" value="1"/>
</dbReference>
<dbReference type="Gene3D" id="3.30.420.380">
    <property type="match status" value="1"/>
</dbReference>
<organism evidence="2 3">
    <name type="scientific">Marinobacterium sediminicola</name>
    <dbReference type="NCBI Taxonomy" id="518898"/>
    <lineage>
        <taxon>Bacteria</taxon>
        <taxon>Pseudomonadati</taxon>
        <taxon>Pseudomonadota</taxon>
        <taxon>Gammaproteobacteria</taxon>
        <taxon>Oceanospirillales</taxon>
        <taxon>Oceanospirillaceae</taxon>
        <taxon>Marinobacterium</taxon>
    </lineage>
</organism>
<dbReference type="InterPro" id="IPR052534">
    <property type="entry name" value="Extracell_DNA_Util/SecSys_Comp"/>
</dbReference>
<protein>
    <submittedName>
        <fullName evidence="2">General secretion pathway protein L</fullName>
    </submittedName>
</protein>
<reference evidence="2 3" key="1">
    <citation type="submission" date="2017-05" db="EMBL/GenBank/DDBJ databases">
        <authorList>
            <person name="Varghese N."/>
            <person name="Submissions S."/>
        </authorList>
    </citation>
    <scope>NUCLEOTIDE SEQUENCE [LARGE SCALE GENOMIC DNA]</scope>
    <source>
        <strain evidence="2 3">CGMCC 1.7287</strain>
    </source>
</reference>
<feature type="transmembrane region" description="Helical" evidence="1">
    <location>
        <begin position="207"/>
        <end position="225"/>
    </location>
</feature>
<keyword evidence="1" id="KW-1133">Transmembrane helix</keyword>
<dbReference type="RefSeq" id="WP_239040029.1">
    <property type="nucleotide sequence ID" value="NZ_BAAAEY010000008.1"/>
</dbReference>
<sequence length="355" mass="40885">MKTQAGQLFLLVSRVRMFWNWWLTELQAAVPARWRRQLKARVRQLTYTGDAFELEQGGKPLRIDRDQLNGNPALKGWQHQGRERNPLLVVLPLKLLLHKVIQLPAATEPRLSAVLGFELDRHTPFSADQASYSFKVLKRDRTLQRIEVDLFVLPNTRREQLLQTLNNAGLKPDWILPQGQEADPHLRNQLNLLPESQRPHKQIRNRWPWLVLVAAAFVLAILFYYQDRHLQALQAEVGPLQQQAEEAQTVRGEANTLEQGWRFLYERRMAQPSPLVLLDEVTRQLPDHTWINRLELEGGELQLQGESSSASDLISQLEGSALLRNVSFTSPVTINPRSGRERFGIRAQVTQEVQP</sequence>